<dbReference type="PANTHER" id="PTHR43685:SF2">
    <property type="entry name" value="GLYCOSYLTRANSFERASE 2-LIKE DOMAIN-CONTAINING PROTEIN"/>
    <property type="match status" value="1"/>
</dbReference>
<dbReference type="EMBL" id="JBHUFL010000002">
    <property type="protein sequence ID" value="MFD1835402.1"/>
    <property type="molecule type" value="Genomic_DNA"/>
</dbReference>
<evidence type="ECO:0000256" key="2">
    <source>
        <dbReference type="SAM" id="MobiDB-lite"/>
    </source>
</evidence>
<keyword evidence="5" id="KW-0808">Transferase</keyword>
<dbReference type="Pfam" id="PF00535">
    <property type="entry name" value="Glycos_transf_2"/>
    <property type="match status" value="1"/>
</dbReference>
<keyword evidence="6" id="KW-1185">Reference proteome</keyword>
<evidence type="ECO:0000256" key="1">
    <source>
        <dbReference type="SAM" id="Coils"/>
    </source>
</evidence>
<organism evidence="5 6">
    <name type="scientific">Brachybacterium rhamnosum</name>
    <dbReference type="NCBI Taxonomy" id="173361"/>
    <lineage>
        <taxon>Bacteria</taxon>
        <taxon>Bacillati</taxon>
        <taxon>Actinomycetota</taxon>
        <taxon>Actinomycetes</taxon>
        <taxon>Micrococcales</taxon>
        <taxon>Dermabacteraceae</taxon>
        <taxon>Brachybacterium</taxon>
    </lineage>
</organism>
<feature type="domain" description="Polysaccharide pyruvyl transferase" evidence="4">
    <location>
        <begin position="16"/>
        <end position="334"/>
    </location>
</feature>
<keyword evidence="1" id="KW-0175">Coiled coil</keyword>
<evidence type="ECO:0000313" key="6">
    <source>
        <dbReference type="Proteomes" id="UP001597280"/>
    </source>
</evidence>
<feature type="compositionally biased region" description="Low complexity" evidence="2">
    <location>
        <begin position="203"/>
        <end position="219"/>
    </location>
</feature>
<dbReference type="InterPro" id="IPR007345">
    <property type="entry name" value="Polysacch_pyruvyl_Trfase"/>
</dbReference>
<evidence type="ECO:0000259" key="4">
    <source>
        <dbReference type="Pfam" id="PF04230"/>
    </source>
</evidence>
<dbReference type="GO" id="GO:0016740">
    <property type="term" value="F:transferase activity"/>
    <property type="evidence" value="ECO:0007669"/>
    <property type="project" value="UniProtKB-KW"/>
</dbReference>
<dbReference type="Gene3D" id="3.90.550.10">
    <property type="entry name" value="Spore Coat Polysaccharide Biosynthesis Protein SpsA, Chain A"/>
    <property type="match status" value="1"/>
</dbReference>
<dbReference type="SUPFAM" id="SSF53448">
    <property type="entry name" value="Nucleotide-diphospho-sugar transferases"/>
    <property type="match status" value="1"/>
</dbReference>
<evidence type="ECO:0000313" key="5">
    <source>
        <dbReference type="EMBL" id="MFD1835402.1"/>
    </source>
</evidence>
<accession>A0ABW4PZ27</accession>
<dbReference type="InterPro" id="IPR029044">
    <property type="entry name" value="Nucleotide-diphossugar_trans"/>
</dbReference>
<comment type="caution">
    <text evidence="5">The sequence shown here is derived from an EMBL/GenBank/DDBJ whole genome shotgun (WGS) entry which is preliminary data.</text>
</comment>
<feature type="coiled-coil region" evidence="1">
    <location>
        <begin position="737"/>
        <end position="771"/>
    </location>
</feature>
<dbReference type="InterPro" id="IPR050834">
    <property type="entry name" value="Glycosyltransf_2"/>
</dbReference>
<feature type="domain" description="Glycosyltransferase 2-like" evidence="3">
    <location>
        <begin position="472"/>
        <end position="637"/>
    </location>
</feature>
<sequence>MKVALLCDVDQTVYHVGDEAIASASARRLRERGHEVLRISRLEKFGPAGERPDPSFPALVFPWELERRAAYLGEIRRVLDGDVGALPRGDKLHAFVDRLREADALVIGGGGALTSRYGWLLDERLATALVARSLGLPVVLSGQSLGPELTPQDRDRIRELLDLCTLVGLRDAHSVRLARQIAPEHPAILHTLDDAIGLVPVNGSDPDGPAGPAGSVGPAGTEGSAPGDGTGALSVTLGADGDPFPREDYVRVLAAVVDGLAARTCADVELLPHMADPDTGGADLAIHEELAALLTVPARVLPIETDTAAVARTQRAAWVVSTRFHPVVLGALGGAGVLALPLNRYGASRMDGALANMGVGGGTVPLAALWDPAARAPSALVEPVLDALVAGREAERERLEAARGPVLAAAEEWWDRIDAVLRGADDAAGLPDPRGAGLPREARWPAELEASLAPFVPPLHRGRPRAVPPEVSIVMRTQRRPLMLDRAVQDVLGQSRQDWELLVVDDAGDAAAVDAVLDRHREEAAGRLAVVHRTASEGMEAASNAGLTATSAPLIAVHDDDDTWHPTFLQEAAAHLAEHPARDAVVVRTLVVHEHETEDGFVEDGVHVSWPEVTGVRLVDYLEINRHTPIAMLHRRAIHEAVGLFDESLPVVGDYAFHLALLERAEVGFLERPLAHWRQRPRATGSGGNSITTRRDEHVAFDAVLRERHLRSWTRDHGLGLPLYLTHSTGTMLQRSEDRLVEELHSLHEELRATREELAEVREKVARLDALSLGARAVRRLRGRRER</sequence>
<dbReference type="PANTHER" id="PTHR43685">
    <property type="entry name" value="GLYCOSYLTRANSFERASE"/>
    <property type="match status" value="1"/>
</dbReference>
<dbReference type="Pfam" id="PF04230">
    <property type="entry name" value="PS_pyruv_trans"/>
    <property type="match status" value="1"/>
</dbReference>
<feature type="region of interest" description="Disordered" evidence="2">
    <location>
        <begin position="200"/>
        <end position="238"/>
    </location>
</feature>
<dbReference type="Proteomes" id="UP001597280">
    <property type="component" value="Unassembled WGS sequence"/>
</dbReference>
<protein>
    <submittedName>
        <fullName evidence="5">Polysaccharide pyruvyl transferase family protein</fullName>
    </submittedName>
</protein>
<proteinExistence type="predicted"/>
<evidence type="ECO:0000259" key="3">
    <source>
        <dbReference type="Pfam" id="PF00535"/>
    </source>
</evidence>
<name>A0ABW4PZ27_9MICO</name>
<dbReference type="RefSeq" id="WP_343904447.1">
    <property type="nucleotide sequence ID" value="NZ_BAAAIS010000002.1"/>
</dbReference>
<reference evidence="6" key="1">
    <citation type="journal article" date="2019" name="Int. J. Syst. Evol. Microbiol.">
        <title>The Global Catalogue of Microorganisms (GCM) 10K type strain sequencing project: providing services to taxonomists for standard genome sequencing and annotation.</title>
        <authorList>
            <consortium name="The Broad Institute Genomics Platform"/>
            <consortium name="The Broad Institute Genome Sequencing Center for Infectious Disease"/>
            <person name="Wu L."/>
            <person name="Ma J."/>
        </authorList>
    </citation>
    <scope>NUCLEOTIDE SEQUENCE [LARGE SCALE GENOMIC DNA]</scope>
    <source>
        <strain evidence="6">JCM 11650</strain>
    </source>
</reference>
<gene>
    <name evidence="5" type="ORF">ACFSDA_09985</name>
</gene>
<dbReference type="InterPro" id="IPR001173">
    <property type="entry name" value="Glyco_trans_2-like"/>
</dbReference>